<sequence>MAGSTFEYSALRTDVKEIRLLTLLPGLFEDDLQLRLRHVELKQPGEPTVSRLSIAELQKTLPAGHHVHETSQYQFRYLFDRDDTYETSWSHPDENVDPSAYQPLSETPTPEYEPSFEALSYTWGNANELETAFIVNEEETRQSCGKLKIRRNLAQALRHLRYESASRTLWTDALCINQNDDLERSSQVQLMSNIYQYAMRVVIWLGPASANSSLAMSTLQYLGQQLEIDSKHIRYRSPGASEPDWFRSVCPLPYDKETWQAIENLVHRDYFERLWIWQEVSLANSRAVVFCGKDEVPWQILGRAIVCLKTKDVLPSATLRNRLFMVEAVTHDRRDFYLRLLLIISRERKCSDPRDHIYGIMSIAGPALSRHIMPDYTKDTAKLFQEVAEIYVETTNRLDLIACCDLSLPNPRHLASWVPDWHIPLNTYRLSTFMLASGISSSEARFLDDALLTKGFTVATVGSVSDGFGCDLKRMFHRMKTMRPRDADEAYVTGGSVFEAFLRTLRVGYLDETWPTLSAPTYEEWQDDFWERVVDSDETLLNDAEFMWCLNLIKGRMMIRSTAGHIGLGPPNTHPGDIICTLLGLQSQLMIRRASSDTYQIVGECYLHGTDNCIPFLGPLPDGWIPFYDKRDSGYGVARKYRKPSTGEVIEDDPRLPPLREWERFHRESQPDDRGSFACFRNKRTGGVINADPRLTATALREMGLEVEDFCFV</sequence>
<accession>A0ABR0E0E8</accession>
<feature type="domain" description="Heterokaryon incompatibility" evidence="2">
    <location>
        <begin position="116"/>
        <end position="279"/>
    </location>
</feature>
<dbReference type="Proteomes" id="UP001305779">
    <property type="component" value="Unassembled WGS sequence"/>
</dbReference>
<dbReference type="PANTHER" id="PTHR24148:SF73">
    <property type="entry name" value="HET DOMAIN PROTEIN (AFU_ORTHOLOGUE AFUA_8G01020)"/>
    <property type="match status" value="1"/>
</dbReference>
<evidence type="ECO:0000313" key="3">
    <source>
        <dbReference type="EMBL" id="KAK4494885.1"/>
    </source>
</evidence>
<comment type="caution">
    <text evidence="3">The sequence shown here is derived from an EMBL/GenBank/DDBJ whole genome shotgun (WGS) entry which is preliminary data.</text>
</comment>
<protein>
    <recommendedName>
        <fullName evidence="2">Heterokaryon incompatibility domain-containing protein</fullName>
    </recommendedName>
</protein>
<dbReference type="Pfam" id="PF06985">
    <property type="entry name" value="HET"/>
    <property type="match status" value="1"/>
</dbReference>
<gene>
    <name evidence="3" type="ORF">PRZ48_014241</name>
</gene>
<dbReference type="PANTHER" id="PTHR24148">
    <property type="entry name" value="ANKYRIN REPEAT DOMAIN-CONTAINING PROTEIN 39 HOMOLOG-RELATED"/>
    <property type="match status" value="1"/>
</dbReference>
<reference evidence="3 4" key="1">
    <citation type="journal article" date="2023" name="G3 (Bethesda)">
        <title>A chromosome-level genome assembly of Zasmidium syzygii isolated from banana leaves.</title>
        <authorList>
            <person name="van Westerhoven A.C."/>
            <person name="Mehrabi R."/>
            <person name="Talebi R."/>
            <person name="Steentjes M.B.F."/>
            <person name="Corcolon B."/>
            <person name="Chong P.A."/>
            <person name="Kema G.H.J."/>
            <person name="Seidl M.F."/>
        </authorList>
    </citation>
    <scope>NUCLEOTIDE SEQUENCE [LARGE SCALE GENOMIC DNA]</scope>
    <source>
        <strain evidence="3 4">P124</strain>
    </source>
</reference>
<organism evidence="3 4">
    <name type="scientific">Zasmidium cellare</name>
    <name type="common">Wine cellar mold</name>
    <name type="synonym">Racodium cellare</name>
    <dbReference type="NCBI Taxonomy" id="395010"/>
    <lineage>
        <taxon>Eukaryota</taxon>
        <taxon>Fungi</taxon>
        <taxon>Dikarya</taxon>
        <taxon>Ascomycota</taxon>
        <taxon>Pezizomycotina</taxon>
        <taxon>Dothideomycetes</taxon>
        <taxon>Dothideomycetidae</taxon>
        <taxon>Mycosphaerellales</taxon>
        <taxon>Mycosphaerellaceae</taxon>
        <taxon>Zasmidium</taxon>
    </lineage>
</organism>
<name>A0ABR0E0E8_ZASCE</name>
<dbReference type="EMBL" id="JAXOVC010000013">
    <property type="protein sequence ID" value="KAK4494885.1"/>
    <property type="molecule type" value="Genomic_DNA"/>
</dbReference>
<evidence type="ECO:0000256" key="1">
    <source>
        <dbReference type="SAM" id="MobiDB-lite"/>
    </source>
</evidence>
<evidence type="ECO:0000313" key="4">
    <source>
        <dbReference type="Proteomes" id="UP001305779"/>
    </source>
</evidence>
<evidence type="ECO:0000259" key="2">
    <source>
        <dbReference type="Pfam" id="PF06985"/>
    </source>
</evidence>
<keyword evidence="4" id="KW-1185">Reference proteome</keyword>
<dbReference type="InterPro" id="IPR010730">
    <property type="entry name" value="HET"/>
</dbReference>
<proteinExistence type="predicted"/>
<feature type="region of interest" description="Disordered" evidence="1">
    <location>
        <begin position="88"/>
        <end position="109"/>
    </location>
</feature>
<dbReference type="InterPro" id="IPR052895">
    <property type="entry name" value="HetReg/Transcr_Mod"/>
</dbReference>